<dbReference type="Gene3D" id="3.30.70.1070">
    <property type="entry name" value="Sporulation related repeat"/>
    <property type="match status" value="1"/>
</dbReference>
<keyword evidence="2" id="KW-1133">Transmembrane helix</keyword>
<evidence type="ECO:0000256" key="2">
    <source>
        <dbReference type="SAM" id="Phobius"/>
    </source>
</evidence>
<dbReference type="RefSeq" id="WP_096458907.1">
    <property type="nucleotide sequence ID" value="NZ_AP014936.1"/>
</dbReference>
<dbReference type="GO" id="GO:0032153">
    <property type="term" value="C:cell division site"/>
    <property type="evidence" value="ECO:0007669"/>
    <property type="project" value="TreeGrafter"/>
</dbReference>
<dbReference type="PANTHER" id="PTHR38687">
    <property type="entry name" value="CELL DIVISION PROTEIN DEDD-RELATED"/>
    <property type="match status" value="1"/>
</dbReference>
<keyword evidence="2" id="KW-0812">Transmembrane</keyword>
<sequence length="207" mass="21912">MTQKDPGTEFNPRHRILGAVILVTAAVIFVPMILSERDPPTSTVAVAPTTVRLDDRQSEEVKVAVTDLRRPNTESPSAKPALVSVTAASSSAGAATPAPVPAEPTAKAATTQAAKPAVKAEPTKTAAKLDRGWVVQVGTFSNITNAERLEDKLREQGHAVRTERITLDAGKAVRLQVGPFRDKALALKAQAQIQKEIGLQGVVLAYP</sequence>
<dbReference type="Proteomes" id="UP000218899">
    <property type="component" value="Chromosome"/>
</dbReference>
<dbReference type="AlphaFoldDB" id="A0A1B4V436"/>
<dbReference type="KEGG" id="sva:SVA_0723"/>
<dbReference type="EMBL" id="AP014936">
    <property type="protein sequence ID" value="BAU47302.1"/>
    <property type="molecule type" value="Genomic_DNA"/>
</dbReference>
<dbReference type="InterPro" id="IPR007730">
    <property type="entry name" value="SPOR-like_dom"/>
</dbReference>
<keyword evidence="2" id="KW-0472">Membrane</keyword>
<protein>
    <submittedName>
        <fullName evidence="4">Sporulation protein</fullName>
    </submittedName>
</protein>
<dbReference type="SUPFAM" id="SSF110997">
    <property type="entry name" value="Sporulation related repeat"/>
    <property type="match status" value="1"/>
</dbReference>
<organism evidence="4 5">
    <name type="scientific">Sulfurifustis variabilis</name>
    <dbReference type="NCBI Taxonomy" id="1675686"/>
    <lineage>
        <taxon>Bacteria</taxon>
        <taxon>Pseudomonadati</taxon>
        <taxon>Pseudomonadota</taxon>
        <taxon>Gammaproteobacteria</taxon>
        <taxon>Acidiferrobacterales</taxon>
        <taxon>Acidiferrobacteraceae</taxon>
        <taxon>Sulfurifustis</taxon>
    </lineage>
</organism>
<dbReference type="InterPro" id="IPR036680">
    <property type="entry name" value="SPOR-like_sf"/>
</dbReference>
<keyword evidence="5" id="KW-1185">Reference proteome</keyword>
<name>A0A1B4V436_9GAMM</name>
<dbReference type="Pfam" id="PF05036">
    <property type="entry name" value="SPOR"/>
    <property type="match status" value="1"/>
</dbReference>
<evidence type="ECO:0000256" key="1">
    <source>
        <dbReference type="SAM" id="MobiDB-lite"/>
    </source>
</evidence>
<dbReference type="GO" id="GO:0042834">
    <property type="term" value="F:peptidoglycan binding"/>
    <property type="evidence" value="ECO:0007669"/>
    <property type="project" value="InterPro"/>
</dbReference>
<dbReference type="GO" id="GO:0032506">
    <property type="term" value="P:cytokinetic process"/>
    <property type="evidence" value="ECO:0007669"/>
    <property type="project" value="TreeGrafter"/>
</dbReference>
<feature type="domain" description="SPOR" evidence="3">
    <location>
        <begin position="127"/>
        <end position="206"/>
    </location>
</feature>
<dbReference type="PANTHER" id="PTHR38687:SF1">
    <property type="entry name" value="CELL DIVISION PROTEIN DEDD"/>
    <property type="match status" value="1"/>
</dbReference>
<feature type="transmembrane region" description="Helical" evidence="2">
    <location>
        <begin position="16"/>
        <end position="34"/>
    </location>
</feature>
<evidence type="ECO:0000313" key="4">
    <source>
        <dbReference type="EMBL" id="BAU47302.1"/>
    </source>
</evidence>
<dbReference type="InterPro" id="IPR052521">
    <property type="entry name" value="Cell_div_SPOR-domain"/>
</dbReference>
<evidence type="ECO:0000313" key="5">
    <source>
        <dbReference type="Proteomes" id="UP000218899"/>
    </source>
</evidence>
<evidence type="ECO:0000259" key="3">
    <source>
        <dbReference type="PROSITE" id="PS51724"/>
    </source>
</evidence>
<feature type="region of interest" description="Disordered" evidence="1">
    <location>
        <begin position="91"/>
        <end position="113"/>
    </location>
</feature>
<dbReference type="PROSITE" id="PS51724">
    <property type="entry name" value="SPOR"/>
    <property type="match status" value="1"/>
</dbReference>
<proteinExistence type="predicted"/>
<accession>A0A1B4V436</accession>
<reference evidence="4 5" key="1">
    <citation type="submission" date="2015-08" db="EMBL/GenBank/DDBJ databases">
        <title>Complete genome sequence of Sulfurifustis variabilis.</title>
        <authorList>
            <person name="Miura A."/>
            <person name="Kojima H."/>
            <person name="Fukui M."/>
        </authorList>
    </citation>
    <scope>NUCLEOTIDE SEQUENCE [LARGE SCALE GENOMIC DNA]</scope>
    <source>
        <strain evidence="5">skN76</strain>
    </source>
</reference>
<gene>
    <name evidence="4" type="ORF">SVA_0723</name>
</gene>
<dbReference type="GO" id="GO:0030428">
    <property type="term" value="C:cell septum"/>
    <property type="evidence" value="ECO:0007669"/>
    <property type="project" value="TreeGrafter"/>
</dbReference>